<keyword evidence="4" id="KW-0997">Cell inner membrane</keyword>
<sequence>MLTEDRPLIQLEDSKQPLKQGPDQRWSAIALVAGTTVGAGILALPAMTHPAGFLPSTVMLMVVWVYALVAALLLAEVNVVCMRRSGQDNMGLLGMVERTLGKPIANVAGGAYLFLHYALLVAYLSQGGDILSSGLAHLVGGAVPGWAGPTVFALIFGGLLYWGSDQLVAKFNSTFVGIVIITFVALLVLSGTQVDPGELVHQNWPAISPAISVMLVALFYHNVVPVVATQLEGDLGKIRQSIVVGSVIPLLMFLVWNAVILGSIGGLASLSAGSEVFDPLEILRNNADLPGLSIVVSVFSEFAIATSFIGFTYGLLDFLKDAFQVREITPDNRLPFYSIVFLPALGLSTLNPNIFFTALDYAGAFSISVLGGILPAIMAWTLRYRSPLQTSPQTLVPGGRGTLIIMVVLAVAVIAIQISTMVTA</sequence>
<dbReference type="AlphaFoldDB" id="B0CFA4"/>
<keyword evidence="5 9" id="KW-0812">Transmembrane</keyword>
<evidence type="ECO:0000256" key="8">
    <source>
        <dbReference type="ARBA" id="ARBA00023136"/>
    </source>
</evidence>
<dbReference type="PANTHER" id="PTHR32195:SF26">
    <property type="entry name" value="TRYPTOPHAN OR TYROSINE TRANSPORTER PROTEIN"/>
    <property type="match status" value="1"/>
</dbReference>
<accession>B0CFA4</accession>
<dbReference type="eggNOG" id="COG0814">
    <property type="taxonomic scope" value="Bacteria"/>
</dbReference>
<dbReference type="GO" id="GO:0015173">
    <property type="term" value="F:aromatic amino acid transmembrane transporter activity"/>
    <property type="evidence" value="ECO:0007669"/>
    <property type="project" value="InterPro"/>
</dbReference>
<comment type="subcellular location">
    <subcellularLocation>
        <location evidence="1">Cell inner membrane</location>
        <topology evidence="1">Multi-pass membrane protein</topology>
    </subcellularLocation>
</comment>
<dbReference type="Gene3D" id="1.20.1740.10">
    <property type="entry name" value="Amino acid/polyamine transporter I"/>
    <property type="match status" value="1"/>
</dbReference>
<dbReference type="InterPro" id="IPR013059">
    <property type="entry name" value="Trp_tyr_transpt"/>
</dbReference>
<evidence type="ECO:0000256" key="2">
    <source>
        <dbReference type="ARBA" id="ARBA00022448"/>
    </source>
</evidence>
<dbReference type="InterPro" id="IPR018227">
    <property type="entry name" value="Amino_acid_transport_2"/>
</dbReference>
<keyword evidence="8 9" id="KW-0472">Membrane</keyword>
<dbReference type="STRING" id="329726.AM1_0747"/>
<feature type="transmembrane region" description="Helical" evidence="9">
    <location>
        <begin position="145"/>
        <end position="163"/>
    </location>
</feature>
<reference evidence="10 11" key="1">
    <citation type="journal article" date="2008" name="Proc. Natl. Acad. Sci. U.S.A.">
        <title>Niche adaptation and genome expansion in the chlorophyll d-producing cyanobacterium Acaryochloris marina.</title>
        <authorList>
            <person name="Swingley W.D."/>
            <person name="Chen M."/>
            <person name="Cheung P.C."/>
            <person name="Conrad A.L."/>
            <person name="Dejesa L.C."/>
            <person name="Hao J."/>
            <person name="Honchak B.M."/>
            <person name="Karbach L.E."/>
            <person name="Kurdoglu A."/>
            <person name="Lahiri S."/>
            <person name="Mastrian S.D."/>
            <person name="Miyashita H."/>
            <person name="Page L."/>
            <person name="Ramakrishna P."/>
            <person name="Satoh S."/>
            <person name="Sattley W.M."/>
            <person name="Shimada Y."/>
            <person name="Taylor H.L."/>
            <person name="Tomo T."/>
            <person name="Tsuchiya T."/>
            <person name="Wang Z.T."/>
            <person name="Raymond J."/>
            <person name="Mimuro M."/>
            <person name="Blankenship R.E."/>
            <person name="Touchman J.W."/>
        </authorList>
    </citation>
    <scope>NUCLEOTIDE SEQUENCE [LARGE SCALE GENOMIC DNA]</scope>
    <source>
        <strain evidence="11">MBIC 11017</strain>
    </source>
</reference>
<dbReference type="PANTHER" id="PTHR32195">
    <property type="entry name" value="OS07G0662800 PROTEIN"/>
    <property type="match status" value="1"/>
</dbReference>
<name>B0CFA4_ACAM1</name>
<feature type="transmembrane region" description="Helical" evidence="9">
    <location>
        <begin position="403"/>
        <end position="422"/>
    </location>
</feature>
<evidence type="ECO:0000256" key="1">
    <source>
        <dbReference type="ARBA" id="ARBA00004429"/>
    </source>
</evidence>
<feature type="transmembrane region" description="Helical" evidence="9">
    <location>
        <begin position="336"/>
        <end position="355"/>
    </location>
</feature>
<evidence type="ECO:0000256" key="4">
    <source>
        <dbReference type="ARBA" id="ARBA00022519"/>
    </source>
</evidence>
<keyword evidence="3" id="KW-1003">Cell membrane</keyword>
<evidence type="ECO:0000256" key="9">
    <source>
        <dbReference type="SAM" id="Phobius"/>
    </source>
</evidence>
<evidence type="ECO:0000256" key="3">
    <source>
        <dbReference type="ARBA" id="ARBA00022475"/>
    </source>
</evidence>
<evidence type="ECO:0000313" key="11">
    <source>
        <dbReference type="Proteomes" id="UP000000268"/>
    </source>
</evidence>
<dbReference type="GO" id="GO:0005886">
    <property type="term" value="C:plasma membrane"/>
    <property type="evidence" value="ECO:0007669"/>
    <property type="project" value="UniProtKB-SubCell"/>
</dbReference>
<dbReference type="EMBL" id="CP000828">
    <property type="protein sequence ID" value="ABW25791.1"/>
    <property type="molecule type" value="Genomic_DNA"/>
</dbReference>
<feature type="transmembrane region" description="Helical" evidence="9">
    <location>
        <begin position="292"/>
        <end position="316"/>
    </location>
</feature>
<dbReference type="HOGENOM" id="CLU_038102_1_1_3"/>
<keyword evidence="2" id="KW-0813">Transport</keyword>
<evidence type="ECO:0000256" key="7">
    <source>
        <dbReference type="ARBA" id="ARBA00022989"/>
    </source>
</evidence>
<dbReference type="GO" id="GO:0003333">
    <property type="term" value="P:amino acid transmembrane transport"/>
    <property type="evidence" value="ECO:0007669"/>
    <property type="project" value="InterPro"/>
</dbReference>
<evidence type="ECO:0000256" key="5">
    <source>
        <dbReference type="ARBA" id="ARBA00022692"/>
    </source>
</evidence>
<dbReference type="PRINTS" id="PR00166">
    <property type="entry name" value="AROAAPRMEASE"/>
</dbReference>
<feature type="transmembrane region" description="Helical" evidence="9">
    <location>
        <begin position="26"/>
        <end position="46"/>
    </location>
</feature>
<feature type="transmembrane region" description="Helical" evidence="9">
    <location>
        <begin position="206"/>
        <end position="229"/>
    </location>
</feature>
<gene>
    <name evidence="10" type="ordered locus">AM1_0747</name>
</gene>
<dbReference type="OrthoDB" id="476679at2"/>
<evidence type="ECO:0000313" key="10">
    <source>
        <dbReference type="EMBL" id="ABW25791.1"/>
    </source>
</evidence>
<dbReference type="KEGG" id="amr:AM1_0747"/>
<organism evidence="10 11">
    <name type="scientific">Acaryochloris marina (strain MBIC 11017)</name>
    <dbReference type="NCBI Taxonomy" id="329726"/>
    <lineage>
        <taxon>Bacteria</taxon>
        <taxon>Bacillati</taxon>
        <taxon>Cyanobacteriota</taxon>
        <taxon>Cyanophyceae</taxon>
        <taxon>Acaryochloridales</taxon>
        <taxon>Acaryochloridaceae</taxon>
        <taxon>Acaryochloris</taxon>
    </lineage>
</organism>
<proteinExistence type="predicted"/>
<feature type="transmembrane region" description="Helical" evidence="9">
    <location>
        <begin position="103"/>
        <end position="125"/>
    </location>
</feature>
<feature type="transmembrane region" description="Helical" evidence="9">
    <location>
        <begin position="58"/>
        <end position="82"/>
    </location>
</feature>
<dbReference type="Pfam" id="PF03222">
    <property type="entry name" value="Trp_Tyr_perm"/>
    <property type="match status" value="1"/>
</dbReference>
<protein>
    <submittedName>
        <fullName evidence="10">Tryptophan/tyrosine permease transporter, putative</fullName>
    </submittedName>
</protein>
<feature type="transmembrane region" description="Helical" evidence="9">
    <location>
        <begin position="361"/>
        <end position="382"/>
    </location>
</feature>
<feature type="transmembrane region" description="Helical" evidence="9">
    <location>
        <begin position="241"/>
        <end position="272"/>
    </location>
</feature>
<dbReference type="RefSeq" id="WP_012161375.1">
    <property type="nucleotide sequence ID" value="NC_009925.1"/>
</dbReference>
<dbReference type="Proteomes" id="UP000000268">
    <property type="component" value="Chromosome"/>
</dbReference>
<keyword evidence="6" id="KW-0029">Amino-acid transport</keyword>
<keyword evidence="7 9" id="KW-1133">Transmembrane helix</keyword>
<keyword evidence="11" id="KW-1185">Reference proteome</keyword>
<feature type="transmembrane region" description="Helical" evidence="9">
    <location>
        <begin position="175"/>
        <end position="194"/>
    </location>
</feature>
<evidence type="ECO:0000256" key="6">
    <source>
        <dbReference type="ARBA" id="ARBA00022970"/>
    </source>
</evidence>